<evidence type="ECO:0000256" key="3">
    <source>
        <dbReference type="RuleBase" id="RU362026"/>
    </source>
</evidence>
<dbReference type="InterPro" id="IPR029063">
    <property type="entry name" value="SAM-dependent_MTases_sf"/>
</dbReference>
<comment type="caution">
    <text evidence="6">The sequence shown here is derived from an EMBL/GenBank/DDBJ whole genome shotgun (WGS) entry which is preliminary data.</text>
</comment>
<keyword evidence="1 6" id="KW-0489">Methyltransferase</keyword>
<comment type="similarity">
    <text evidence="3">Belongs to the N(4)/N(6)-methyltransferase family.</text>
</comment>
<dbReference type="Proteomes" id="UP000441772">
    <property type="component" value="Unassembled WGS sequence"/>
</dbReference>
<feature type="domain" description="DNA methylase N-4/N-6" evidence="5">
    <location>
        <begin position="66"/>
        <end position="369"/>
    </location>
</feature>
<dbReference type="RefSeq" id="WP_226836052.1">
    <property type="nucleotide sequence ID" value="NZ_JBHSKZ010000004.1"/>
</dbReference>
<dbReference type="InterPro" id="IPR002941">
    <property type="entry name" value="DNA_methylase_N4/N6"/>
</dbReference>
<dbReference type="Gene3D" id="3.40.50.150">
    <property type="entry name" value="Vaccinia Virus protein VP39"/>
    <property type="match status" value="1"/>
</dbReference>
<evidence type="ECO:0000256" key="4">
    <source>
        <dbReference type="SAM" id="MobiDB-lite"/>
    </source>
</evidence>
<dbReference type="PRINTS" id="PR00508">
    <property type="entry name" value="S21N4MTFRASE"/>
</dbReference>
<dbReference type="Pfam" id="PF01555">
    <property type="entry name" value="N6_N4_Mtase"/>
    <property type="match status" value="1"/>
</dbReference>
<evidence type="ECO:0000313" key="6">
    <source>
        <dbReference type="EMBL" id="KAB7790153.1"/>
    </source>
</evidence>
<dbReference type="InterPro" id="IPR001091">
    <property type="entry name" value="RM_Methyltransferase"/>
</dbReference>
<keyword evidence="7" id="KW-1185">Reference proteome</keyword>
<dbReference type="SUPFAM" id="SSF53335">
    <property type="entry name" value="S-adenosyl-L-methionine-dependent methyltransferases"/>
    <property type="match status" value="1"/>
</dbReference>
<dbReference type="GO" id="GO:0003677">
    <property type="term" value="F:DNA binding"/>
    <property type="evidence" value="ECO:0007669"/>
    <property type="project" value="InterPro"/>
</dbReference>
<dbReference type="AlphaFoldDB" id="A0A6I1GEU5"/>
<evidence type="ECO:0000259" key="5">
    <source>
        <dbReference type="Pfam" id="PF01555"/>
    </source>
</evidence>
<reference evidence="6 7" key="1">
    <citation type="submission" date="2019-09" db="EMBL/GenBank/DDBJ databases">
        <title>Characterization of the phylogenetic diversity of two novel species belonging to the genus Bifidobacterium: Bifidobacterium cebidarum sp. nov. and Bifidobacterium leontopitheci sp. nov.</title>
        <authorList>
            <person name="Lugli G.A."/>
            <person name="Duranti S."/>
            <person name="Milani C."/>
            <person name="Turroni F."/>
            <person name="Ventura M."/>
        </authorList>
    </citation>
    <scope>NUCLEOTIDE SEQUENCE [LARGE SCALE GENOMIC DNA]</scope>
    <source>
        <strain evidence="6 7">LMG 31471</strain>
    </source>
</reference>
<dbReference type="GO" id="GO:0008170">
    <property type="term" value="F:N-methyltransferase activity"/>
    <property type="evidence" value="ECO:0007669"/>
    <property type="project" value="InterPro"/>
</dbReference>
<evidence type="ECO:0000256" key="1">
    <source>
        <dbReference type="ARBA" id="ARBA00022603"/>
    </source>
</evidence>
<proteinExistence type="inferred from homology"/>
<feature type="region of interest" description="Disordered" evidence="4">
    <location>
        <begin position="416"/>
        <end position="473"/>
    </location>
</feature>
<evidence type="ECO:0000313" key="7">
    <source>
        <dbReference type="Proteomes" id="UP000441772"/>
    </source>
</evidence>
<sequence length="473" mass="51457">MGTPMKGAVAAVKSSRTGDGKSAAPRAGKRKTVRLKDRRPADVEAERYCLHRGNVLDVYARWAAPDLIVSDGAYGVRGFRGDTVSAEGLVDWYAPHVAQWSKHAKPSTSLWFWNTEVGWATVHPLLEANGWEYVQLVTWDKGLSHIAGNVNGNTIRQFPVVTEVSALYRRKLTLPAENGGTMGVQDWLRAEWKRSGLPYCKANDACGVKNAATRKYLTGDWMWYWPPGDMVERMAEYAKAHGLPTNRPYFSIDGKTEITAERWDSLRAVWNHVNGVTNVWSRPPLHDSERLKGTLQRSAPRVYKPSRQSAAHLNQKPLDFMYRQVHAASNEGDVVWEPFGGLASASVAAVLSGRFAYVAETDEEFQNLALSRLAEAQDEYLGSGAASEMTVTSAGTGIAGRQSGVAEVSQPPEAGLAVVPAGGTAGLQRENGRTSASPALRGRRKSTRETSRETSGAAPGAVPSEAPGERRAA</sequence>
<accession>A0A6I1GEU5</accession>
<keyword evidence="2" id="KW-0808">Transferase</keyword>
<protein>
    <recommendedName>
        <fullName evidence="3">Methyltransferase</fullName>
        <ecNumber evidence="3">2.1.1.-</ecNumber>
    </recommendedName>
</protein>
<feature type="region of interest" description="Disordered" evidence="4">
    <location>
        <begin position="1"/>
        <end position="32"/>
    </location>
</feature>
<organism evidence="6 7">
    <name type="scientific">Bifidobacterium leontopitheci</name>
    <dbReference type="NCBI Taxonomy" id="2650774"/>
    <lineage>
        <taxon>Bacteria</taxon>
        <taxon>Bacillati</taxon>
        <taxon>Actinomycetota</taxon>
        <taxon>Actinomycetes</taxon>
        <taxon>Bifidobacteriales</taxon>
        <taxon>Bifidobacteriaceae</taxon>
        <taxon>Bifidobacterium</taxon>
    </lineage>
</organism>
<dbReference type="EC" id="2.1.1.-" evidence="3"/>
<dbReference type="EMBL" id="WBVT01000020">
    <property type="protein sequence ID" value="KAB7790153.1"/>
    <property type="molecule type" value="Genomic_DNA"/>
</dbReference>
<name>A0A6I1GEU5_9BIFI</name>
<dbReference type="GO" id="GO:0032259">
    <property type="term" value="P:methylation"/>
    <property type="evidence" value="ECO:0007669"/>
    <property type="project" value="UniProtKB-KW"/>
</dbReference>
<gene>
    <name evidence="6" type="ORF">F7D09_1346</name>
</gene>
<evidence type="ECO:0000256" key="2">
    <source>
        <dbReference type="ARBA" id="ARBA00022679"/>
    </source>
</evidence>